<reference evidence="1 2" key="1">
    <citation type="submission" date="2024-01" db="EMBL/GenBank/DDBJ databases">
        <title>The genomes of 5 underutilized Papilionoideae crops provide insights into root nodulation and disease resistanc.</title>
        <authorList>
            <person name="Jiang F."/>
        </authorList>
    </citation>
    <scope>NUCLEOTIDE SEQUENCE [LARGE SCALE GENOMIC DNA]</scope>
    <source>
        <strain evidence="1">LVBAO_FW01</strain>
        <tissue evidence="1">Leaves</tissue>
    </source>
</reference>
<dbReference type="Proteomes" id="UP001367508">
    <property type="component" value="Unassembled WGS sequence"/>
</dbReference>
<protein>
    <submittedName>
        <fullName evidence="1">Uncharacterized protein</fullName>
    </submittedName>
</protein>
<dbReference type="AlphaFoldDB" id="A0AAN9LNK8"/>
<accession>A0AAN9LNK8</accession>
<organism evidence="1 2">
    <name type="scientific">Canavalia gladiata</name>
    <name type="common">Sword bean</name>
    <name type="synonym">Dolichos gladiatus</name>
    <dbReference type="NCBI Taxonomy" id="3824"/>
    <lineage>
        <taxon>Eukaryota</taxon>
        <taxon>Viridiplantae</taxon>
        <taxon>Streptophyta</taxon>
        <taxon>Embryophyta</taxon>
        <taxon>Tracheophyta</taxon>
        <taxon>Spermatophyta</taxon>
        <taxon>Magnoliopsida</taxon>
        <taxon>eudicotyledons</taxon>
        <taxon>Gunneridae</taxon>
        <taxon>Pentapetalae</taxon>
        <taxon>rosids</taxon>
        <taxon>fabids</taxon>
        <taxon>Fabales</taxon>
        <taxon>Fabaceae</taxon>
        <taxon>Papilionoideae</taxon>
        <taxon>50 kb inversion clade</taxon>
        <taxon>NPAAA clade</taxon>
        <taxon>indigoferoid/millettioid clade</taxon>
        <taxon>Phaseoleae</taxon>
        <taxon>Canavalia</taxon>
    </lineage>
</organism>
<dbReference type="EMBL" id="JAYMYQ010000004">
    <property type="protein sequence ID" value="KAK7337312.1"/>
    <property type="molecule type" value="Genomic_DNA"/>
</dbReference>
<gene>
    <name evidence="1" type="ORF">VNO77_17878</name>
</gene>
<keyword evidence="2" id="KW-1185">Reference proteome</keyword>
<evidence type="ECO:0000313" key="2">
    <source>
        <dbReference type="Proteomes" id="UP001367508"/>
    </source>
</evidence>
<evidence type="ECO:0000313" key="1">
    <source>
        <dbReference type="EMBL" id="KAK7337312.1"/>
    </source>
</evidence>
<comment type="caution">
    <text evidence="1">The sequence shown here is derived from an EMBL/GenBank/DDBJ whole genome shotgun (WGS) entry which is preliminary data.</text>
</comment>
<sequence length="106" mass="11987">MLIRTRNSHDVDGPAVCMSGYLRGRRCVLFQFKTNKLLTCSCLPSNQPVCANCMPKMSEIHHMSRDHYADKKNTTQDIEISCRIAKGAVTRRILVQKVLPIEPSVL</sequence>
<proteinExistence type="predicted"/>
<name>A0AAN9LNK8_CANGL</name>